<organism evidence="1 2">
    <name type="scientific">Paraglaciecola psychrophila 170</name>
    <dbReference type="NCBI Taxonomy" id="1129794"/>
    <lineage>
        <taxon>Bacteria</taxon>
        <taxon>Pseudomonadati</taxon>
        <taxon>Pseudomonadota</taxon>
        <taxon>Gammaproteobacteria</taxon>
        <taxon>Alteromonadales</taxon>
        <taxon>Alteromonadaceae</taxon>
        <taxon>Paraglaciecola</taxon>
    </lineage>
</organism>
<sequence>MALNFLCPVHRDWVYFHPQDALTQLEETQQQGEALMQKREWQEAIMFFGSAFETTEILIELQGNEKSFLLSRLTTLAMLLATSFAKLNAMTYGQLILKQAQTRLQLIAENSLGNQPKQEHVEQCLVAVKSSLEQLVFIHPLAQDMSSAQIH</sequence>
<dbReference type="OrthoDB" id="5733587at2"/>
<gene>
    <name evidence="1" type="ORF">C427_4712</name>
</gene>
<dbReference type="HOGENOM" id="CLU_1738929_0_0_6"/>
<dbReference type="STRING" id="1129794.C427_4712"/>
<dbReference type="EMBL" id="CP003837">
    <property type="protein sequence ID" value="AGH46811.1"/>
    <property type="molecule type" value="Genomic_DNA"/>
</dbReference>
<dbReference type="RefSeq" id="WP_007642379.1">
    <property type="nucleotide sequence ID" value="NC_020514.1"/>
</dbReference>
<dbReference type="eggNOG" id="ENOG502ZHFD">
    <property type="taxonomic scope" value="Bacteria"/>
</dbReference>
<evidence type="ECO:0000313" key="2">
    <source>
        <dbReference type="Proteomes" id="UP000011864"/>
    </source>
</evidence>
<dbReference type="KEGG" id="gps:C427_4712"/>
<dbReference type="AlphaFoldDB" id="K7AC80"/>
<reference evidence="1 2" key="1">
    <citation type="journal article" date="2013" name="Genome Announc.">
        <title>Complete Genome Sequence of Glaciecola psychrophila Strain 170T.</title>
        <authorList>
            <person name="Yin J."/>
            <person name="Chen J."/>
            <person name="Liu G."/>
            <person name="Yu Y."/>
            <person name="Song L."/>
            <person name="Wang X."/>
            <person name="Qu X."/>
        </authorList>
    </citation>
    <scope>NUCLEOTIDE SEQUENCE [LARGE SCALE GENOMIC DNA]</scope>
    <source>
        <strain evidence="1 2">170</strain>
    </source>
</reference>
<accession>K7AC80</accession>
<dbReference type="PATRIC" id="fig|1129794.4.peg.4692"/>
<evidence type="ECO:0000313" key="1">
    <source>
        <dbReference type="EMBL" id="AGH46811.1"/>
    </source>
</evidence>
<name>K7AC80_9ALTE</name>
<protein>
    <submittedName>
        <fullName evidence="1">Uncharacterized protein</fullName>
    </submittedName>
</protein>
<dbReference type="Proteomes" id="UP000011864">
    <property type="component" value="Chromosome"/>
</dbReference>
<keyword evidence="2" id="KW-1185">Reference proteome</keyword>
<proteinExistence type="predicted"/>